<protein>
    <recommendedName>
        <fullName evidence="4">Probable 2-phosphosulfolactate phosphatase</fullName>
        <ecNumber evidence="3">3.1.3.71</ecNumber>
    </recommendedName>
</protein>
<name>A0ABS7K8Q9_9BACI</name>
<gene>
    <name evidence="8" type="ORF">H0185_17950</name>
</gene>
<keyword evidence="6" id="KW-0460">Magnesium</keyword>
<reference evidence="8 9" key="1">
    <citation type="submission" date="2020-07" db="EMBL/GenBank/DDBJ databases">
        <title>Fungal Genomes of the International Space Station.</title>
        <authorList>
            <person name="Seuylemezian A."/>
            <person name="Singh N.K."/>
            <person name="Wood J."/>
            <person name="Venkateswaran K."/>
        </authorList>
    </citation>
    <scope>NUCLEOTIDE SEQUENCE [LARGE SCALE GENOMIC DNA]</scope>
    <source>
        <strain evidence="8 9">PL-B2</strain>
    </source>
</reference>
<comment type="similarity">
    <text evidence="2">Belongs to the ComB family.</text>
</comment>
<evidence type="ECO:0000256" key="7">
    <source>
        <dbReference type="ARBA" id="ARBA00033711"/>
    </source>
</evidence>
<dbReference type="InterPro" id="IPR005238">
    <property type="entry name" value="ComB-like"/>
</dbReference>
<evidence type="ECO:0000313" key="8">
    <source>
        <dbReference type="EMBL" id="MBY0098651.1"/>
    </source>
</evidence>
<evidence type="ECO:0000256" key="2">
    <source>
        <dbReference type="ARBA" id="ARBA00009997"/>
    </source>
</evidence>
<dbReference type="InterPro" id="IPR036702">
    <property type="entry name" value="ComB-like_sf"/>
</dbReference>
<sequence length="253" mass="27318">MQKIHLLLKKEELNEEKIESGKKIAVVLDVLLATTTITSALHNGAKEVIPVMNSEEALEVAKAIPANDCVIAGEYEAKPIDGFVYPSPTLISKMIKDKTLILSTTNGTVALRKSAGATKVFIAALVNNPYVAKAIQKEKEAETIVVVCSGNSTGFSLEDFYGAGHFIQCLVGNQREEYELTDSALAALMFYQGRVEASKQTLADSFVGRMFTRHEGEEDLQLAAEKGAIDLVPILKDGKVVCSGKGIEVKTNN</sequence>
<evidence type="ECO:0000256" key="6">
    <source>
        <dbReference type="ARBA" id="ARBA00022842"/>
    </source>
</evidence>
<comment type="catalytic activity">
    <reaction evidence="7">
        <text>(2R)-O-phospho-3-sulfolactate + H2O = (2R)-3-sulfolactate + phosphate</text>
        <dbReference type="Rhea" id="RHEA:23416"/>
        <dbReference type="ChEBI" id="CHEBI:15377"/>
        <dbReference type="ChEBI" id="CHEBI:15597"/>
        <dbReference type="ChEBI" id="CHEBI:43474"/>
        <dbReference type="ChEBI" id="CHEBI:58738"/>
        <dbReference type="EC" id="3.1.3.71"/>
    </reaction>
</comment>
<accession>A0ABS7K8Q9</accession>
<dbReference type="Pfam" id="PF04029">
    <property type="entry name" value="2-ph_phosp"/>
    <property type="match status" value="1"/>
</dbReference>
<dbReference type="EC" id="3.1.3.71" evidence="3"/>
<dbReference type="RefSeq" id="WP_221874876.1">
    <property type="nucleotide sequence ID" value="NZ_JACWFH010000026.1"/>
</dbReference>
<evidence type="ECO:0000256" key="3">
    <source>
        <dbReference type="ARBA" id="ARBA00012953"/>
    </source>
</evidence>
<comment type="caution">
    <text evidence="8">The sequence shown here is derived from an EMBL/GenBank/DDBJ whole genome shotgun (WGS) entry which is preliminary data.</text>
</comment>
<keyword evidence="9" id="KW-1185">Reference proteome</keyword>
<comment type="cofactor">
    <cofactor evidence="1">
        <name>Mg(2+)</name>
        <dbReference type="ChEBI" id="CHEBI:18420"/>
    </cofactor>
</comment>
<evidence type="ECO:0000256" key="4">
    <source>
        <dbReference type="ARBA" id="ARBA00021948"/>
    </source>
</evidence>
<evidence type="ECO:0000256" key="5">
    <source>
        <dbReference type="ARBA" id="ARBA00022801"/>
    </source>
</evidence>
<organism evidence="8 9">
    <name type="scientific">Mesobacillus maritimus</name>
    <dbReference type="NCBI Taxonomy" id="1643336"/>
    <lineage>
        <taxon>Bacteria</taxon>
        <taxon>Bacillati</taxon>
        <taxon>Bacillota</taxon>
        <taxon>Bacilli</taxon>
        <taxon>Bacillales</taxon>
        <taxon>Bacillaceae</taxon>
        <taxon>Mesobacillus</taxon>
    </lineage>
</organism>
<evidence type="ECO:0000313" key="9">
    <source>
        <dbReference type="Proteomes" id="UP000769780"/>
    </source>
</evidence>
<dbReference type="PANTHER" id="PTHR37311:SF1">
    <property type="entry name" value="2-PHOSPHOSULFOLACTATE PHOSPHATASE-RELATED"/>
    <property type="match status" value="1"/>
</dbReference>
<dbReference type="PANTHER" id="PTHR37311">
    <property type="entry name" value="2-PHOSPHOSULFOLACTATE PHOSPHATASE-RELATED"/>
    <property type="match status" value="1"/>
</dbReference>
<evidence type="ECO:0000256" key="1">
    <source>
        <dbReference type="ARBA" id="ARBA00001946"/>
    </source>
</evidence>
<dbReference type="EMBL" id="JACWFH010000026">
    <property type="protein sequence ID" value="MBY0098651.1"/>
    <property type="molecule type" value="Genomic_DNA"/>
</dbReference>
<dbReference type="Gene3D" id="3.90.1560.10">
    <property type="entry name" value="ComB-like"/>
    <property type="match status" value="1"/>
</dbReference>
<dbReference type="SUPFAM" id="SSF142823">
    <property type="entry name" value="ComB-like"/>
    <property type="match status" value="1"/>
</dbReference>
<proteinExistence type="inferred from homology"/>
<keyword evidence="5" id="KW-0378">Hydrolase</keyword>
<dbReference type="Proteomes" id="UP000769780">
    <property type="component" value="Unassembled WGS sequence"/>
</dbReference>